<evidence type="ECO:0000313" key="4">
    <source>
        <dbReference type="EMBL" id="MBP1854836.1"/>
    </source>
</evidence>
<dbReference type="PANTHER" id="PTHR30328:SF54">
    <property type="entry name" value="HTH-TYPE TRANSCRIPTIONAL REPRESSOR SCO4008"/>
    <property type="match status" value="1"/>
</dbReference>
<dbReference type="SUPFAM" id="SSF48498">
    <property type="entry name" value="Tetracyclin repressor-like, C-terminal domain"/>
    <property type="match status" value="1"/>
</dbReference>
<dbReference type="PRINTS" id="PR00455">
    <property type="entry name" value="HTHTETR"/>
</dbReference>
<evidence type="ECO:0000313" key="5">
    <source>
        <dbReference type="Proteomes" id="UP000767291"/>
    </source>
</evidence>
<reference evidence="4 5" key="1">
    <citation type="submission" date="2021-03" db="EMBL/GenBank/DDBJ databases">
        <title>Genomic Encyclopedia of Type Strains, Phase IV (KMG-IV): sequencing the most valuable type-strain genomes for metagenomic binning, comparative biology and taxonomic classification.</title>
        <authorList>
            <person name="Goeker M."/>
        </authorList>
    </citation>
    <scope>NUCLEOTIDE SEQUENCE [LARGE SCALE GENOMIC DNA]</scope>
    <source>
        <strain evidence="4 5">DSM 1289</strain>
    </source>
</reference>
<evidence type="ECO:0000256" key="2">
    <source>
        <dbReference type="PROSITE-ProRule" id="PRU00335"/>
    </source>
</evidence>
<dbReference type="InterPro" id="IPR009057">
    <property type="entry name" value="Homeodomain-like_sf"/>
</dbReference>
<dbReference type="SUPFAM" id="SSF46689">
    <property type="entry name" value="Homeodomain-like"/>
    <property type="match status" value="1"/>
</dbReference>
<feature type="DNA-binding region" description="H-T-H motif" evidence="2">
    <location>
        <begin position="31"/>
        <end position="50"/>
    </location>
</feature>
<dbReference type="InterPro" id="IPR023772">
    <property type="entry name" value="DNA-bd_HTH_TetR-type_CS"/>
</dbReference>
<proteinExistence type="predicted"/>
<dbReference type="Pfam" id="PF21256">
    <property type="entry name" value="TetR_C_5-like"/>
    <property type="match status" value="1"/>
</dbReference>
<dbReference type="Pfam" id="PF00440">
    <property type="entry name" value="TetR_N"/>
    <property type="match status" value="1"/>
</dbReference>
<sequence length="210" mass="25009">MKQKEKNKISKEKILNSALVEFGTKSYEGASINNICIENGISKGLIYHYFKNKEALYLTCVKSCFDKLTEFLKDVEESNIIPNKSTNSIKIYLDRREHFFYINPLYSNIFFQSIIQPPRHLREQIKELRKEFDHINIKYYKKIINNIPLRDEITENEALEFFVIFQEMYNGYFQNKSFENSDFNTLVEMHELKLSKLLDIILYGIAKEEN</sequence>
<dbReference type="InterPro" id="IPR036271">
    <property type="entry name" value="Tet_transcr_reg_TetR-rel_C_sf"/>
</dbReference>
<dbReference type="InterPro" id="IPR050109">
    <property type="entry name" value="HTH-type_TetR-like_transc_reg"/>
</dbReference>
<evidence type="ECO:0000256" key="1">
    <source>
        <dbReference type="ARBA" id="ARBA00023125"/>
    </source>
</evidence>
<dbReference type="Gene3D" id="1.10.357.10">
    <property type="entry name" value="Tetracycline Repressor, domain 2"/>
    <property type="match status" value="1"/>
</dbReference>
<feature type="domain" description="HTH tetR-type" evidence="3">
    <location>
        <begin position="8"/>
        <end position="68"/>
    </location>
</feature>
<dbReference type="InterPro" id="IPR049488">
    <property type="entry name" value="TM_1030-like_C"/>
</dbReference>
<organism evidence="4 5">
    <name type="scientific">Metaclostridioides mangenotii</name>
    <dbReference type="NCBI Taxonomy" id="1540"/>
    <lineage>
        <taxon>Bacteria</taxon>
        <taxon>Bacillati</taxon>
        <taxon>Bacillota</taxon>
        <taxon>Clostridia</taxon>
        <taxon>Peptostreptococcales</taxon>
        <taxon>Peptostreptococcaceae</taxon>
        <taxon>Metaclostridioides</taxon>
    </lineage>
</organism>
<dbReference type="RefSeq" id="WP_209456278.1">
    <property type="nucleotide sequence ID" value="NZ_BAAACS010000013.1"/>
</dbReference>
<dbReference type="PANTHER" id="PTHR30328">
    <property type="entry name" value="TRANSCRIPTIONAL REPRESSOR"/>
    <property type="match status" value="1"/>
</dbReference>
<keyword evidence="1 2" id="KW-0238">DNA-binding</keyword>
<dbReference type="InterPro" id="IPR001647">
    <property type="entry name" value="HTH_TetR"/>
</dbReference>
<name>A0ABS4EA68_9FIRM</name>
<keyword evidence="5" id="KW-1185">Reference proteome</keyword>
<protein>
    <submittedName>
        <fullName evidence="4">AcrR family transcriptional regulator</fullName>
    </submittedName>
</protein>
<evidence type="ECO:0000259" key="3">
    <source>
        <dbReference type="PROSITE" id="PS50977"/>
    </source>
</evidence>
<comment type="caution">
    <text evidence="4">The sequence shown here is derived from an EMBL/GenBank/DDBJ whole genome shotgun (WGS) entry which is preliminary data.</text>
</comment>
<dbReference type="PROSITE" id="PS01081">
    <property type="entry name" value="HTH_TETR_1"/>
    <property type="match status" value="1"/>
</dbReference>
<dbReference type="PROSITE" id="PS50977">
    <property type="entry name" value="HTH_TETR_2"/>
    <property type="match status" value="1"/>
</dbReference>
<accession>A0ABS4EA68</accession>
<dbReference type="EMBL" id="JAGGJX010000001">
    <property type="protein sequence ID" value="MBP1854836.1"/>
    <property type="molecule type" value="Genomic_DNA"/>
</dbReference>
<dbReference type="Proteomes" id="UP000767291">
    <property type="component" value="Unassembled WGS sequence"/>
</dbReference>
<dbReference type="Gene3D" id="1.10.10.60">
    <property type="entry name" value="Homeodomain-like"/>
    <property type="match status" value="1"/>
</dbReference>
<gene>
    <name evidence="4" type="ORF">J2Z43_001226</name>
</gene>